<evidence type="ECO:0000256" key="3">
    <source>
        <dbReference type="ARBA" id="ARBA00022692"/>
    </source>
</evidence>
<evidence type="ECO:0000313" key="8">
    <source>
        <dbReference type="EMBL" id="MFC2969826.1"/>
    </source>
</evidence>
<dbReference type="PRINTS" id="PR01036">
    <property type="entry name" value="TCRTETB"/>
</dbReference>
<keyword evidence="2" id="KW-0813">Transport</keyword>
<dbReference type="PANTHER" id="PTHR42718:SF9">
    <property type="entry name" value="MAJOR FACILITATOR SUPERFAMILY MULTIDRUG TRANSPORTER MFSC"/>
    <property type="match status" value="1"/>
</dbReference>
<feature type="transmembrane region" description="Helical" evidence="6">
    <location>
        <begin position="94"/>
        <end position="117"/>
    </location>
</feature>
<evidence type="ECO:0000256" key="5">
    <source>
        <dbReference type="ARBA" id="ARBA00023136"/>
    </source>
</evidence>
<feature type="transmembrane region" description="Helical" evidence="6">
    <location>
        <begin position="182"/>
        <end position="202"/>
    </location>
</feature>
<evidence type="ECO:0000256" key="6">
    <source>
        <dbReference type="SAM" id="Phobius"/>
    </source>
</evidence>
<dbReference type="InterPro" id="IPR020846">
    <property type="entry name" value="MFS_dom"/>
</dbReference>
<feature type="transmembrane region" description="Helical" evidence="6">
    <location>
        <begin position="26"/>
        <end position="49"/>
    </location>
</feature>
<feature type="domain" description="Major facilitator superfamily (MFS) profile" evidence="7">
    <location>
        <begin position="28"/>
        <end position="463"/>
    </location>
</feature>
<dbReference type="Gene3D" id="1.20.1250.20">
    <property type="entry name" value="MFS general substrate transporter like domains"/>
    <property type="match status" value="1"/>
</dbReference>
<dbReference type="PROSITE" id="PS50850">
    <property type="entry name" value="MFS"/>
    <property type="match status" value="1"/>
</dbReference>
<sequence>MRMAQPGQGEVQDDVAEDGLAPPRRYFAWATVILGVTLAVLDGTIANVALPTIAQDFQADASVSIWIVNGYQLAIVMALLPLATLGEKIGYRRIYLWGIALFTVASVGCVMSTSLTSLTTARIVQGLGAAGLMSVNTAVLRYIVPQSRFGAALGFNALAVAAAATAGPAIAGFALAVLSWQWLFAINIPLGILTVALGWRSLPESDRSGRRFDSFAAVMSAVSIGLVITTIDSLGHDLPWYLVLLQAVACVVGFALLIRHERRVDRPMLPLDLFRIPIFSLSVAASISAFTAQILAFVSLPFAFQVAMGFPPAQVGLLMMPWPLALAVVAPLAGRLSDSRSPALLGTGGMVLLAVGLLLLGLLPADPGFWNIAWRMVLCGIGFGLFQTPNNRTMIGSAPKPRSGAASGVLGTARLTGQSIGAALVALLLAQLGIGGATWSLFLGAGFAALAGVLSILRVDHWQPPHPQAAGSSALR</sequence>
<feature type="transmembrane region" description="Helical" evidence="6">
    <location>
        <begin position="155"/>
        <end position="176"/>
    </location>
</feature>
<evidence type="ECO:0000259" key="7">
    <source>
        <dbReference type="PROSITE" id="PS50850"/>
    </source>
</evidence>
<feature type="transmembrane region" description="Helical" evidence="6">
    <location>
        <begin position="369"/>
        <end position="386"/>
    </location>
</feature>
<dbReference type="RefSeq" id="WP_377834586.1">
    <property type="nucleotide sequence ID" value="NZ_JBHRSK010000015.1"/>
</dbReference>
<feature type="transmembrane region" description="Helical" evidence="6">
    <location>
        <begin position="240"/>
        <end position="258"/>
    </location>
</feature>
<dbReference type="Gene3D" id="1.20.1720.10">
    <property type="entry name" value="Multidrug resistance protein D"/>
    <property type="match status" value="1"/>
</dbReference>
<accession>A0ABV7AK80</accession>
<reference evidence="9" key="1">
    <citation type="journal article" date="2019" name="Int. J. Syst. Evol. Microbiol.">
        <title>The Global Catalogue of Microorganisms (GCM) 10K type strain sequencing project: providing services to taxonomists for standard genome sequencing and annotation.</title>
        <authorList>
            <consortium name="The Broad Institute Genomics Platform"/>
            <consortium name="The Broad Institute Genome Sequencing Center for Infectious Disease"/>
            <person name="Wu L."/>
            <person name="Ma J."/>
        </authorList>
    </citation>
    <scope>NUCLEOTIDE SEQUENCE [LARGE SCALE GENOMIC DNA]</scope>
    <source>
        <strain evidence="9">KCTC 62192</strain>
    </source>
</reference>
<keyword evidence="5 6" id="KW-0472">Membrane</keyword>
<name>A0ABV7AK80_9RHOB</name>
<dbReference type="Proteomes" id="UP001595443">
    <property type="component" value="Unassembled WGS sequence"/>
</dbReference>
<gene>
    <name evidence="8" type="ORF">ACFOES_17135</name>
</gene>
<dbReference type="EMBL" id="JBHRSK010000015">
    <property type="protein sequence ID" value="MFC2969826.1"/>
    <property type="molecule type" value="Genomic_DNA"/>
</dbReference>
<feature type="transmembrane region" description="Helical" evidence="6">
    <location>
        <begin position="278"/>
        <end position="304"/>
    </location>
</feature>
<dbReference type="InterPro" id="IPR036259">
    <property type="entry name" value="MFS_trans_sf"/>
</dbReference>
<dbReference type="Pfam" id="PF07690">
    <property type="entry name" value="MFS_1"/>
    <property type="match status" value="1"/>
</dbReference>
<feature type="transmembrane region" description="Helical" evidence="6">
    <location>
        <begin position="343"/>
        <end position="363"/>
    </location>
</feature>
<dbReference type="PANTHER" id="PTHR42718">
    <property type="entry name" value="MAJOR FACILITATOR SUPERFAMILY MULTIDRUG TRANSPORTER MFSC"/>
    <property type="match status" value="1"/>
</dbReference>
<dbReference type="InterPro" id="IPR011701">
    <property type="entry name" value="MFS"/>
</dbReference>
<protein>
    <submittedName>
        <fullName evidence="8">MFS transporter</fullName>
    </submittedName>
</protein>
<proteinExistence type="predicted"/>
<feature type="transmembrane region" description="Helical" evidence="6">
    <location>
        <begin position="61"/>
        <end position="82"/>
    </location>
</feature>
<feature type="transmembrane region" description="Helical" evidence="6">
    <location>
        <begin position="123"/>
        <end position="143"/>
    </location>
</feature>
<dbReference type="SUPFAM" id="SSF103473">
    <property type="entry name" value="MFS general substrate transporter"/>
    <property type="match status" value="1"/>
</dbReference>
<organism evidence="8 9">
    <name type="scientific">Acidimangrovimonas pyrenivorans</name>
    <dbReference type="NCBI Taxonomy" id="2030798"/>
    <lineage>
        <taxon>Bacteria</taxon>
        <taxon>Pseudomonadati</taxon>
        <taxon>Pseudomonadota</taxon>
        <taxon>Alphaproteobacteria</taxon>
        <taxon>Rhodobacterales</taxon>
        <taxon>Paracoccaceae</taxon>
        <taxon>Acidimangrovimonas</taxon>
    </lineage>
</organism>
<keyword evidence="4 6" id="KW-1133">Transmembrane helix</keyword>
<comment type="subcellular location">
    <subcellularLocation>
        <location evidence="1">Membrane</location>
        <topology evidence="1">Multi-pass membrane protein</topology>
    </subcellularLocation>
</comment>
<evidence type="ECO:0000256" key="4">
    <source>
        <dbReference type="ARBA" id="ARBA00022989"/>
    </source>
</evidence>
<evidence type="ECO:0000256" key="2">
    <source>
        <dbReference type="ARBA" id="ARBA00022448"/>
    </source>
</evidence>
<comment type="caution">
    <text evidence="8">The sequence shown here is derived from an EMBL/GenBank/DDBJ whole genome shotgun (WGS) entry which is preliminary data.</text>
</comment>
<evidence type="ECO:0000313" key="9">
    <source>
        <dbReference type="Proteomes" id="UP001595443"/>
    </source>
</evidence>
<dbReference type="CDD" id="cd17321">
    <property type="entry name" value="MFS_MMR_MDR_like"/>
    <property type="match status" value="1"/>
</dbReference>
<keyword evidence="9" id="KW-1185">Reference proteome</keyword>
<evidence type="ECO:0000256" key="1">
    <source>
        <dbReference type="ARBA" id="ARBA00004141"/>
    </source>
</evidence>
<keyword evidence="3 6" id="KW-0812">Transmembrane</keyword>
<feature type="transmembrane region" description="Helical" evidence="6">
    <location>
        <begin position="214"/>
        <end position="234"/>
    </location>
</feature>
<feature type="transmembrane region" description="Helical" evidence="6">
    <location>
        <begin position="316"/>
        <end position="336"/>
    </location>
</feature>